<evidence type="ECO:0000256" key="2">
    <source>
        <dbReference type="ARBA" id="ARBA00022737"/>
    </source>
</evidence>
<keyword evidence="1" id="KW-0853">WD repeat</keyword>
<comment type="similarity">
    <text evidence="3">Belongs to the WD repeat PROPPIN family.</text>
</comment>
<comment type="caution">
    <text evidence="4">The sequence shown here is derived from an EMBL/GenBank/DDBJ whole genome shotgun (WGS) entry which is preliminary data.</text>
</comment>
<reference evidence="4 5" key="1">
    <citation type="submission" date="2021-06" db="EMBL/GenBank/DDBJ databases">
        <title>Genome sequence of Babesia caballi.</title>
        <authorList>
            <person name="Yamagishi J."/>
            <person name="Kidaka T."/>
            <person name="Ochi A."/>
        </authorList>
    </citation>
    <scope>NUCLEOTIDE SEQUENCE [LARGE SCALE GENOMIC DNA]</scope>
    <source>
        <strain evidence="4">USDA-D6B2</strain>
    </source>
</reference>
<keyword evidence="2" id="KW-0677">Repeat</keyword>
<accession>A0AAV4LZY6</accession>
<protein>
    <submittedName>
        <fullName evidence="4">Autophagy-related protein 18, putative</fullName>
    </submittedName>
</protein>
<dbReference type="SUPFAM" id="SSF50978">
    <property type="entry name" value="WD40 repeat-like"/>
    <property type="match status" value="1"/>
</dbReference>
<dbReference type="EMBL" id="BPLF01000004">
    <property type="protein sequence ID" value="GIX65391.1"/>
    <property type="molecule type" value="Genomic_DNA"/>
</dbReference>
<proteinExistence type="inferred from homology"/>
<dbReference type="InterPro" id="IPR048720">
    <property type="entry name" value="PROPPIN"/>
</dbReference>
<dbReference type="Proteomes" id="UP001497744">
    <property type="component" value="Unassembled WGS sequence"/>
</dbReference>
<evidence type="ECO:0000313" key="5">
    <source>
        <dbReference type="Proteomes" id="UP001497744"/>
    </source>
</evidence>
<name>A0AAV4LZY6_BABCB</name>
<dbReference type="AlphaFoldDB" id="A0AAV4LZY6"/>
<evidence type="ECO:0000256" key="3">
    <source>
        <dbReference type="ARBA" id="ARBA00025740"/>
    </source>
</evidence>
<dbReference type="Pfam" id="PF21032">
    <property type="entry name" value="PROPPIN"/>
    <property type="match status" value="1"/>
</dbReference>
<dbReference type="GeneID" id="94196872"/>
<dbReference type="PANTHER" id="PTHR11227">
    <property type="entry name" value="WD-REPEAT PROTEIN INTERACTING WITH PHOSPHOINOSIDES WIPI -RELATED"/>
    <property type="match status" value="1"/>
</dbReference>
<keyword evidence="5" id="KW-1185">Reference proteome</keyword>
<dbReference type="InterPro" id="IPR015943">
    <property type="entry name" value="WD40/YVTN_repeat-like_dom_sf"/>
</dbReference>
<dbReference type="RefSeq" id="XP_067717460.1">
    <property type="nucleotide sequence ID" value="XM_067861359.1"/>
</dbReference>
<sequence>MTDEACDARFNQDSSCLVVCLPNGFRIYNCNPFSLVTTRDFSAVSHGRIHTVEMLYCCNILAIVGAAPGNDVYPHDPANGPPRWCANVLVLWDDKEEREVAHLVFSTPICNVKLLRRLIVVAVEDEVYVYQLSSVKLLYTFPTCYNPNGICEVATNDNVDIITFPGPERGTVGVQVCQFDDSGEKILVEDHVTIPAHQSDICCIALSVDGLLLVTASASGPLVRLWGSFSGAKLQEFRKASCSGWIRLCRISHDSRLLCMVSDRHVVSLFRVNFLSKRHRRRNAHPLSPVISTWATYGFPCAPLPKQSPCLLGSFLQWTCASADVQRAHARHRLAEPVVACTFLPNTNNLLVVLPSGAVHRLCAAGGLAPLAAHAL</sequence>
<evidence type="ECO:0000313" key="4">
    <source>
        <dbReference type="EMBL" id="GIX65391.1"/>
    </source>
</evidence>
<gene>
    <name evidence="4" type="ORF">BcabD6B2_48260</name>
</gene>
<evidence type="ECO:0000256" key="1">
    <source>
        <dbReference type="ARBA" id="ARBA00022574"/>
    </source>
</evidence>
<organism evidence="4 5">
    <name type="scientific">Babesia caballi</name>
    <dbReference type="NCBI Taxonomy" id="5871"/>
    <lineage>
        <taxon>Eukaryota</taxon>
        <taxon>Sar</taxon>
        <taxon>Alveolata</taxon>
        <taxon>Apicomplexa</taxon>
        <taxon>Aconoidasida</taxon>
        <taxon>Piroplasmida</taxon>
        <taxon>Babesiidae</taxon>
        <taxon>Babesia</taxon>
    </lineage>
</organism>
<dbReference type="InterPro" id="IPR036322">
    <property type="entry name" value="WD40_repeat_dom_sf"/>
</dbReference>
<dbReference type="Gene3D" id="2.130.10.10">
    <property type="entry name" value="YVTN repeat-like/Quinoprotein amine dehydrogenase"/>
    <property type="match status" value="1"/>
</dbReference>